<name>K7YTM9_BDEBC</name>
<dbReference type="OrthoDB" id="5292454at2"/>
<keyword evidence="1" id="KW-0808">Transferase</keyword>
<accession>K7YTM9</accession>
<proteinExistence type="predicted"/>
<sequence length="178" mass="19744">MDSLVLSEQLTESARKLLQSPGLQIHARPEWGSHNPAHRELIRAEIQKLLPENWHSSTSHTEGLGVIMLSASPIGVDVEVTVRVTDKTVSRVSSQEELTEAPSAAALWCAKEACFKALRSYDQPSVISKISIGSWENIDSQTETFRLSNPETFNSSSENRGVMMKISTWSLAFFIFPS</sequence>
<reference evidence="3 4" key="1">
    <citation type="journal article" date="2012" name="BMC Genomics">
        <title>Genome analysis of a simultaneously predatory and prey-independent, novel Bdellovibrio bacteriovorus from the River Tiber, supports in silico predictions of both ancient and recent lateral gene transfer from diverse bacteria.</title>
        <authorList>
            <person name="Hobley L."/>
            <person name="Lerner T.R."/>
            <person name="Williams L.E."/>
            <person name="Lambert C."/>
            <person name="Till R."/>
            <person name="Milner D.S."/>
            <person name="Basford S.M."/>
            <person name="Capeness M.J."/>
            <person name="Fenton A.K."/>
            <person name="Atterbury R.J."/>
            <person name="Harris M.A."/>
            <person name="Sockett R.E."/>
        </authorList>
    </citation>
    <scope>NUCLEOTIDE SEQUENCE [LARGE SCALE GENOMIC DNA]</scope>
    <source>
        <strain evidence="3 4">Tiberius</strain>
    </source>
</reference>
<dbReference type="Gene3D" id="3.90.470.20">
    <property type="entry name" value="4'-phosphopantetheinyl transferase domain"/>
    <property type="match status" value="1"/>
</dbReference>
<dbReference type="EMBL" id="CP002930">
    <property type="protein sequence ID" value="AFY03296.1"/>
    <property type="molecule type" value="Genomic_DNA"/>
</dbReference>
<dbReference type="GO" id="GO:0000287">
    <property type="term" value="F:magnesium ion binding"/>
    <property type="evidence" value="ECO:0007669"/>
    <property type="project" value="InterPro"/>
</dbReference>
<dbReference type="InterPro" id="IPR008278">
    <property type="entry name" value="4-PPantetheinyl_Trfase_dom"/>
</dbReference>
<dbReference type="SUPFAM" id="SSF56214">
    <property type="entry name" value="4'-phosphopantetheinyl transferase"/>
    <property type="match status" value="1"/>
</dbReference>
<organism evidence="3 4">
    <name type="scientific">Bdellovibrio bacteriovorus str. Tiberius</name>
    <dbReference type="NCBI Taxonomy" id="1069642"/>
    <lineage>
        <taxon>Bacteria</taxon>
        <taxon>Pseudomonadati</taxon>
        <taxon>Bdellovibrionota</taxon>
        <taxon>Bdellovibrionia</taxon>
        <taxon>Bdellovibrionales</taxon>
        <taxon>Pseudobdellovibrionaceae</taxon>
        <taxon>Bdellovibrio</taxon>
    </lineage>
</organism>
<dbReference type="HOGENOM" id="CLU_1507780_0_0_7"/>
<dbReference type="Proteomes" id="UP000010074">
    <property type="component" value="Chromosome"/>
</dbReference>
<gene>
    <name evidence="3" type="ORF">Bdt_3621</name>
</gene>
<dbReference type="InterPro" id="IPR037143">
    <property type="entry name" value="4-PPantetheinyl_Trfase_dom_sf"/>
</dbReference>
<dbReference type="KEGG" id="bbat:Bdt_3621"/>
<evidence type="ECO:0000313" key="3">
    <source>
        <dbReference type="EMBL" id="AFY03296.1"/>
    </source>
</evidence>
<dbReference type="AlphaFoldDB" id="K7YTM9"/>
<dbReference type="PATRIC" id="fig|1069642.3.peg.3582"/>
<feature type="domain" description="4'-phosphopantetheinyl transferase" evidence="2">
    <location>
        <begin position="73"/>
        <end position="144"/>
    </location>
</feature>
<dbReference type="RefSeq" id="WP_015092701.1">
    <property type="nucleotide sequence ID" value="NC_019567.1"/>
</dbReference>
<dbReference type="Pfam" id="PF01648">
    <property type="entry name" value="ACPS"/>
    <property type="match status" value="1"/>
</dbReference>
<protein>
    <recommendedName>
        <fullName evidence="2">4'-phosphopantetheinyl transferase domain-containing protein</fullName>
    </recommendedName>
</protein>
<dbReference type="STRING" id="1069642.Bdt_3621"/>
<evidence type="ECO:0000259" key="2">
    <source>
        <dbReference type="Pfam" id="PF01648"/>
    </source>
</evidence>
<dbReference type="GO" id="GO:0008897">
    <property type="term" value="F:holo-[acyl-carrier-protein] synthase activity"/>
    <property type="evidence" value="ECO:0007669"/>
    <property type="project" value="InterPro"/>
</dbReference>
<evidence type="ECO:0000313" key="4">
    <source>
        <dbReference type="Proteomes" id="UP000010074"/>
    </source>
</evidence>
<evidence type="ECO:0000256" key="1">
    <source>
        <dbReference type="ARBA" id="ARBA00022679"/>
    </source>
</evidence>